<dbReference type="EMBL" id="SLXK01000008">
    <property type="protein sequence ID" value="TCP29737.1"/>
    <property type="molecule type" value="Genomic_DNA"/>
</dbReference>
<gene>
    <name evidence="2" type="ORF">EV207_10828</name>
</gene>
<dbReference type="RefSeq" id="WP_165886863.1">
    <property type="nucleotide sequence ID" value="NZ_SLXK01000008.1"/>
</dbReference>
<dbReference type="AlphaFoldDB" id="A0A4R2P4Z7"/>
<name>A0A4R2P4Z7_9BACL</name>
<comment type="caution">
    <text evidence="2">The sequence shown here is derived from an EMBL/GenBank/DDBJ whole genome shotgun (WGS) entry which is preliminary data.</text>
</comment>
<accession>A0A4R2P4Z7</accession>
<reference evidence="2 3" key="1">
    <citation type="submission" date="2019-03" db="EMBL/GenBank/DDBJ databases">
        <title>Genomic Encyclopedia of Type Strains, Phase IV (KMG-IV): sequencing the most valuable type-strain genomes for metagenomic binning, comparative biology and taxonomic classification.</title>
        <authorList>
            <person name="Goeker M."/>
        </authorList>
    </citation>
    <scope>NUCLEOTIDE SEQUENCE [LARGE SCALE GENOMIC DNA]</scope>
    <source>
        <strain evidence="2 3">DSM 19377</strain>
    </source>
</reference>
<keyword evidence="1" id="KW-0472">Membrane</keyword>
<evidence type="ECO:0000313" key="2">
    <source>
        <dbReference type="EMBL" id="TCP29737.1"/>
    </source>
</evidence>
<feature type="transmembrane region" description="Helical" evidence="1">
    <location>
        <begin position="5"/>
        <end position="24"/>
    </location>
</feature>
<keyword evidence="1" id="KW-1133">Transmembrane helix</keyword>
<evidence type="ECO:0000313" key="3">
    <source>
        <dbReference type="Proteomes" id="UP000295416"/>
    </source>
</evidence>
<proteinExistence type="predicted"/>
<evidence type="ECO:0000256" key="1">
    <source>
        <dbReference type="SAM" id="Phobius"/>
    </source>
</evidence>
<protein>
    <submittedName>
        <fullName evidence="2">Uncharacterized protein</fullName>
    </submittedName>
</protein>
<dbReference type="Proteomes" id="UP000295416">
    <property type="component" value="Unassembled WGS sequence"/>
</dbReference>
<feature type="transmembrane region" description="Helical" evidence="1">
    <location>
        <begin position="30"/>
        <end position="49"/>
    </location>
</feature>
<organism evidence="2 3">
    <name type="scientific">Scopulibacillus darangshiensis</name>
    <dbReference type="NCBI Taxonomy" id="442528"/>
    <lineage>
        <taxon>Bacteria</taxon>
        <taxon>Bacillati</taxon>
        <taxon>Bacillota</taxon>
        <taxon>Bacilli</taxon>
        <taxon>Bacillales</taxon>
        <taxon>Sporolactobacillaceae</taxon>
        <taxon>Scopulibacillus</taxon>
    </lineage>
</organism>
<sequence>MKKWWIIFSCTTTVVCFYFYLLGLMHLQPLTFSGALFFASLLVTIRIITAPQKEHKQN</sequence>
<keyword evidence="1" id="KW-0812">Transmembrane</keyword>
<keyword evidence="3" id="KW-1185">Reference proteome</keyword>